<evidence type="ECO:0000313" key="3">
    <source>
        <dbReference type="Proteomes" id="UP000481421"/>
    </source>
</evidence>
<dbReference type="GO" id="GO:0005524">
    <property type="term" value="F:ATP binding"/>
    <property type="evidence" value="ECO:0007669"/>
    <property type="project" value="UniProtKB-KW"/>
</dbReference>
<dbReference type="GO" id="GO:0016887">
    <property type="term" value="F:ATP hydrolysis activity"/>
    <property type="evidence" value="ECO:0007669"/>
    <property type="project" value="InterPro"/>
</dbReference>
<dbReference type="InterPro" id="IPR027417">
    <property type="entry name" value="P-loop_NTPase"/>
</dbReference>
<keyword evidence="2" id="KW-0067">ATP-binding</keyword>
<dbReference type="SUPFAM" id="SSF52540">
    <property type="entry name" value="P-loop containing nucleoside triphosphate hydrolases"/>
    <property type="match status" value="1"/>
</dbReference>
<dbReference type="RefSeq" id="WP_164613550.1">
    <property type="nucleotide sequence ID" value="NZ_JAAIKE010000005.1"/>
</dbReference>
<gene>
    <name evidence="2" type="ORF">G3572_15580</name>
</gene>
<dbReference type="InterPro" id="IPR049945">
    <property type="entry name" value="AAA_22"/>
</dbReference>
<protein>
    <submittedName>
        <fullName evidence="2">ATP-binding protein</fullName>
    </submittedName>
</protein>
<organism evidence="2 3">
    <name type="scientific">Pseudotabrizicola algicola</name>
    <dbReference type="NCBI Taxonomy" id="2709381"/>
    <lineage>
        <taxon>Bacteria</taxon>
        <taxon>Pseudomonadati</taxon>
        <taxon>Pseudomonadota</taxon>
        <taxon>Alphaproteobacteria</taxon>
        <taxon>Rhodobacterales</taxon>
        <taxon>Paracoccaceae</taxon>
        <taxon>Pseudotabrizicola</taxon>
    </lineage>
</organism>
<evidence type="ECO:0000313" key="2">
    <source>
        <dbReference type="EMBL" id="NEX47633.1"/>
    </source>
</evidence>
<dbReference type="Pfam" id="PF13401">
    <property type="entry name" value="AAA_22"/>
    <property type="match status" value="1"/>
</dbReference>
<comment type="caution">
    <text evidence="2">The sequence shown here is derived from an EMBL/GenBank/DDBJ whole genome shotgun (WGS) entry which is preliminary data.</text>
</comment>
<proteinExistence type="predicted"/>
<accession>A0A6B3RQU2</accession>
<keyword evidence="3" id="KW-1185">Reference proteome</keyword>
<dbReference type="EMBL" id="JAAIKE010000005">
    <property type="protein sequence ID" value="NEX47633.1"/>
    <property type="molecule type" value="Genomic_DNA"/>
</dbReference>
<name>A0A6B3RQU2_9RHOB</name>
<reference evidence="2 3" key="1">
    <citation type="submission" date="2020-02" db="EMBL/GenBank/DDBJ databases">
        <title>Rhodobacter algicola sp. nov., isolated from microalga culture.</title>
        <authorList>
            <person name="Park C.-Y."/>
        </authorList>
    </citation>
    <scope>NUCLEOTIDE SEQUENCE [LARGE SCALE GENOMIC DNA]</scope>
    <source>
        <strain evidence="2 3">ETT8</strain>
    </source>
</reference>
<dbReference type="Proteomes" id="UP000481421">
    <property type="component" value="Unassembled WGS sequence"/>
</dbReference>
<dbReference type="AlphaFoldDB" id="A0A6B3RQU2"/>
<evidence type="ECO:0000259" key="1">
    <source>
        <dbReference type="Pfam" id="PF13401"/>
    </source>
</evidence>
<keyword evidence="2" id="KW-0547">Nucleotide-binding</keyword>
<feature type="domain" description="ORC1/DEAH AAA+ ATPase" evidence="1">
    <location>
        <begin position="34"/>
        <end position="146"/>
    </location>
</feature>
<sequence>MSDVLYQNVAALRNVSALHALVDRVQMREYGLPGMATFYGPSGYGKSCAATYVQNSFDAIHVEVQPLWRSKQLLHFLAVELELKPARTAPELAHQVAEALAKAQRPLLIDEADRLARGDMVEVVRGLYEASNVPVILIGEEELPLMLQRWERVHGRMLDWVAAQPAEIGDVSQLAPIYARGITIGDDLKALILEQSRRSLRRVSINLAKVREEAMRQGWERVALKEWGGRPFFGGDAPAPRREEASVVARAQIAARQARRSA</sequence>
<dbReference type="Gene3D" id="3.40.50.300">
    <property type="entry name" value="P-loop containing nucleotide triphosphate hydrolases"/>
    <property type="match status" value="1"/>
</dbReference>